<evidence type="ECO:0000256" key="11">
    <source>
        <dbReference type="ARBA" id="ARBA00023180"/>
    </source>
</evidence>
<dbReference type="Proteomes" id="UP000799770">
    <property type="component" value="Unassembled WGS sequence"/>
</dbReference>
<feature type="chain" id="PRO_5025719480" description="Carboxypeptidase" evidence="14">
    <location>
        <begin position="21"/>
        <end position="590"/>
    </location>
</feature>
<dbReference type="PANTHER" id="PTHR11802">
    <property type="entry name" value="SERINE PROTEASE FAMILY S10 SERINE CARBOXYPEPTIDASE"/>
    <property type="match status" value="1"/>
</dbReference>
<keyword evidence="5" id="KW-0336">GPI-anchor</keyword>
<dbReference type="InterPro" id="IPR001563">
    <property type="entry name" value="Peptidase_S10"/>
</dbReference>
<evidence type="ECO:0000256" key="2">
    <source>
        <dbReference type="ARBA" id="ARBA00004609"/>
    </source>
</evidence>
<dbReference type="Pfam" id="PF00450">
    <property type="entry name" value="Peptidase_S10"/>
    <property type="match status" value="1"/>
</dbReference>
<dbReference type="PRINTS" id="PR00724">
    <property type="entry name" value="CRBOXYPTASEC"/>
</dbReference>
<dbReference type="AlphaFoldDB" id="A0A6A5Z3E7"/>
<dbReference type="OrthoDB" id="443318at2759"/>
<evidence type="ECO:0000256" key="10">
    <source>
        <dbReference type="ARBA" id="ARBA00023026"/>
    </source>
</evidence>
<dbReference type="PROSITE" id="PS00131">
    <property type="entry name" value="CARBOXYPEPT_SER_SER"/>
    <property type="match status" value="1"/>
</dbReference>
<evidence type="ECO:0000256" key="4">
    <source>
        <dbReference type="ARBA" id="ARBA00022475"/>
    </source>
</evidence>
<dbReference type="GO" id="GO:0004185">
    <property type="term" value="F:serine-type carboxypeptidase activity"/>
    <property type="evidence" value="ECO:0007669"/>
    <property type="project" value="UniProtKB-UniRule"/>
</dbReference>
<evidence type="ECO:0000256" key="9">
    <source>
        <dbReference type="ARBA" id="ARBA00022801"/>
    </source>
</evidence>
<dbReference type="InterPro" id="IPR018202">
    <property type="entry name" value="Ser_caboxypep_ser_AS"/>
</dbReference>
<evidence type="ECO:0000256" key="8">
    <source>
        <dbReference type="ARBA" id="ARBA00022729"/>
    </source>
</evidence>
<keyword evidence="10" id="KW-0843">Virulence</keyword>
<dbReference type="SUPFAM" id="SSF53474">
    <property type="entry name" value="alpha/beta-Hydrolases"/>
    <property type="match status" value="1"/>
</dbReference>
<dbReference type="PANTHER" id="PTHR11802:SF189">
    <property type="entry name" value="CARBOXYPEPTIDASE"/>
    <property type="match status" value="1"/>
</dbReference>
<comment type="similarity">
    <text evidence="3 14">Belongs to the peptidase S10 family.</text>
</comment>
<dbReference type="GO" id="GO:0005886">
    <property type="term" value="C:plasma membrane"/>
    <property type="evidence" value="ECO:0007669"/>
    <property type="project" value="UniProtKB-SubCell"/>
</dbReference>
<dbReference type="EMBL" id="ML977326">
    <property type="protein sequence ID" value="KAF2113999.1"/>
    <property type="molecule type" value="Genomic_DNA"/>
</dbReference>
<gene>
    <name evidence="15" type="ORF">BDV96DRAFT_495314</name>
</gene>
<keyword evidence="16" id="KW-1185">Reference proteome</keyword>
<keyword evidence="6 14" id="KW-0121">Carboxypeptidase</keyword>
<reference evidence="15" key="1">
    <citation type="journal article" date="2020" name="Stud. Mycol.">
        <title>101 Dothideomycetes genomes: a test case for predicting lifestyles and emergence of pathogens.</title>
        <authorList>
            <person name="Haridas S."/>
            <person name="Albert R."/>
            <person name="Binder M."/>
            <person name="Bloem J."/>
            <person name="Labutti K."/>
            <person name="Salamov A."/>
            <person name="Andreopoulos B."/>
            <person name="Baker S."/>
            <person name="Barry K."/>
            <person name="Bills G."/>
            <person name="Bluhm B."/>
            <person name="Cannon C."/>
            <person name="Castanera R."/>
            <person name="Culley D."/>
            <person name="Daum C."/>
            <person name="Ezra D."/>
            <person name="Gonzalez J."/>
            <person name="Henrissat B."/>
            <person name="Kuo A."/>
            <person name="Liang C."/>
            <person name="Lipzen A."/>
            <person name="Lutzoni F."/>
            <person name="Magnuson J."/>
            <person name="Mondo S."/>
            <person name="Nolan M."/>
            <person name="Ohm R."/>
            <person name="Pangilinan J."/>
            <person name="Park H.-J."/>
            <person name="Ramirez L."/>
            <person name="Alfaro M."/>
            <person name="Sun H."/>
            <person name="Tritt A."/>
            <person name="Yoshinaga Y."/>
            <person name="Zwiers L.-H."/>
            <person name="Turgeon B."/>
            <person name="Goodwin S."/>
            <person name="Spatafora J."/>
            <person name="Crous P."/>
            <person name="Grigoriev I."/>
        </authorList>
    </citation>
    <scope>NUCLEOTIDE SEQUENCE</scope>
    <source>
        <strain evidence="15">CBS 627.86</strain>
    </source>
</reference>
<evidence type="ECO:0000256" key="6">
    <source>
        <dbReference type="ARBA" id="ARBA00022645"/>
    </source>
</evidence>
<dbReference type="Gene3D" id="3.40.50.1820">
    <property type="entry name" value="alpha/beta hydrolase"/>
    <property type="match status" value="1"/>
</dbReference>
<keyword evidence="7 14" id="KW-0645">Protease</keyword>
<evidence type="ECO:0000256" key="13">
    <source>
        <dbReference type="ARBA" id="ARBA00037356"/>
    </source>
</evidence>
<accession>A0A6A5Z3E7</accession>
<comment type="catalytic activity">
    <reaction evidence="1">
        <text>Preferential release of a C-terminal arginine or lysine residue.</text>
        <dbReference type="EC" id="3.4.16.6"/>
    </reaction>
</comment>
<proteinExistence type="inferred from homology"/>
<keyword evidence="11" id="KW-0325">Glycoprotein</keyword>
<keyword evidence="9 14" id="KW-0378">Hydrolase</keyword>
<name>A0A6A5Z3E7_9PLEO</name>
<dbReference type="InterPro" id="IPR029058">
    <property type="entry name" value="AB_hydrolase_fold"/>
</dbReference>
<keyword evidence="5" id="KW-0472">Membrane</keyword>
<comment type="function">
    <text evidence="13">Extracellular serine carboxypeptidase that contributes to pathogenicity.</text>
</comment>
<dbReference type="GO" id="GO:0000324">
    <property type="term" value="C:fungal-type vacuole"/>
    <property type="evidence" value="ECO:0007669"/>
    <property type="project" value="TreeGrafter"/>
</dbReference>
<evidence type="ECO:0000256" key="14">
    <source>
        <dbReference type="RuleBase" id="RU361156"/>
    </source>
</evidence>
<evidence type="ECO:0000256" key="1">
    <source>
        <dbReference type="ARBA" id="ARBA00001003"/>
    </source>
</evidence>
<evidence type="ECO:0000256" key="7">
    <source>
        <dbReference type="ARBA" id="ARBA00022670"/>
    </source>
</evidence>
<sequence>MLFSLPASLAVSLLAYVVSAASFPPKPVGLTTITSEKFPGVSISFKQTKICETTPDVKSYSGYVNLPPSPETNRPYEAHMYFWFFSARQNPSTAPLSLWLQGGPGVPSITAALGENGPCVVLDDSKSTELNPWSWNDKVNLLYIDQPVQVSFSYNTLTNGTIDLVSTPYAYKPADFSDGVPETNLTFLTGTFAAQDPGQAPNTTVNAAPVMWDFLQAWLQEFPKNPAKDNTFSIWGESYAGHYIPVFADYFYQRNDKLTGSEVKLTVDTVGLVSSCIDIDTQMIYYPKFAYNNTYGFQGINETTYNTAIAADAQCKNLTATCRSLADSQDPQGLGNNANVNRACLTAYQYCFTNLHDGFVKDRNLFDIEAPLVPEAFPPKWAAGYLNSAPVQQDLGVPVNFTGNSLVVSTDYFLTGDFVRGHQLDALKALLDKDVKVALMHGDKDFQCNWMAGEAISLALDPSIQDAGYAEIKTNASYTGGLVREHGKLSFSVVFKSGHELPYYQPETAYQIFNRVMSDKDVATGTQTVGDDYATTGRGDAWVLQEYVPDTEEAKCYVWDVLETCTPDQADILRSGNAITENFVLVGEES</sequence>
<feature type="signal peptide" evidence="14">
    <location>
        <begin position="1"/>
        <end position="20"/>
    </location>
</feature>
<keyword evidence="12" id="KW-0449">Lipoprotein</keyword>
<evidence type="ECO:0000256" key="12">
    <source>
        <dbReference type="ARBA" id="ARBA00023288"/>
    </source>
</evidence>
<evidence type="ECO:0000256" key="5">
    <source>
        <dbReference type="ARBA" id="ARBA00022622"/>
    </source>
</evidence>
<keyword evidence="8 14" id="KW-0732">Signal</keyword>
<comment type="subcellular location">
    <subcellularLocation>
        <location evidence="2">Cell membrane</location>
        <topology evidence="2">Lipid-anchor</topology>
        <topology evidence="2">GPI-anchor</topology>
    </subcellularLocation>
</comment>
<dbReference type="EC" id="3.4.16.-" evidence="14"/>
<protein>
    <recommendedName>
        <fullName evidence="14">Carboxypeptidase</fullName>
        <ecNumber evidence="14">3.4.16.-</ecNumber>
    </recommendedName>
</protein>
<organism evidence="15 16">
    <name type="scientific">Lophiotrema nucula</name>
    <dbReference type="NCBI Taxonomy" id="690887"/>
    <lineage>
        <taxon>Eukaryota</taxon>
        <taxon>Fungi</taxon>
        <taxon>Dikarya</taxon>
        <taxon>Ascomycota</taxon>
        <taxon>Pezizomycotina</taxon>
        <taxon>Dothideomycetes</taxon>
        <taxon>Pleosporomycetidae</taxon>
        <taxon>Pleosporales</taxon>
        <taxon>Lophiotremataceae</taxon>
        <taxon>Lophiotrema</taxon>
    </lineage>
</organism>
<dbReference type="GO" id="GO:0006508">
    <property type="term" value="P:proteolysis"/>
    <property type="evidence" value="ECO:0007669"/>
    <property type="project" value="UniProtKB-KW"/>
</dbReference>
<dbReference type="GO" id="GO:0098552">
    <property type="term" value="C:side of membrane"/>
    <property type="evidence" value="ECO:0007669"/>
    <property type="project" value="UniProtKB-KW"/>
</dbReference>
<evidence type="ECO:0000313" key="15">
    <source>
        <dbReference type="EMBL" id="KAF2113999.1"/>
    </source>
</evidence>
<evidence type="ECO:0000313" key="16">
    <source>
        <dbReference type="Proteomes" id="UP000799770"/>
    </source>
</evidence>
<keyword evidence="4" id="KW-1003">Cell membrane</keyword>
<evidence type="ECO:0000256" key="3">
    <source>
        <dbReference type="ARBA" id="ARBA00009431"/>
    </source>
</evidence>